<dbReference type="Pfam" id="PF01079">
    <property type="entry name" value="Hint"/>
    <property type="match status" value="1"/>
</dbReference>
<evidence type="ECO:0000259" key="5">
    <source>
        <dbReference type="PROSITE" id="PS50240"/>
    </source>
</evidence>
<name>A0A7S0ZEZ5_9RHOD</name>
<gene>
    <name evidence="6" type="ORF">TOLI1172_LOCUS4091</name>
</gene>
<feature type="chain" id="PRO_5031176136" description="Peptidase S1 domain-containing protein" evidence="4">
    <location>
        <begin position="24"/>
        <end position="475"/>
    </location>
</feature>
<dbReference type="InterPro" id="IPR009003">
    <property type="entry name" value="Peptidase_S1_PA"/>
</dbReference>
<evidence type="ECO:0000256" key="4">
    <source>
        <dbReference type="SAM" id="SignalP"/>
    </source>
</evidence>
<dbReference type="GO" id="GO:0016540">
    <property type="term" value="P:protein autoprocessing"/>
    <property type="evidence" value="ECO:0007669"/>
    <property type="project" value="InterPro"/>
</dbReference>
<evidence type="ECO:0000256" key="1">
    <source>
        <dbReference type="ARBA" id="ARBA00007664"/>
    </source>
</evidence>
<dbReference type="PRINTS" id="PR00722">
    <property type="entry name" value="CHYMOTRYPSIN"/>
</dbReference>
<dbReference type="InterPro" id="IPR001254">
    <property type="entry name" value="Trypsin_dom"/>
</dbReference>
<dbReference type="AlphaFoldDB" id="A0A7S0ZEZ5"/>
<dbReference type="InterPro" id="IPR050430">
    <property type="entry name" value="Peptidase_S1"/>
</dbReference>
<dbReference type="PANTHER" id="PTHR24276:SF98">
    <property type="entry name" value="FI18310P1-RELATED"/>
    <property type="match status" value="1"/>
</dbReference>
<reference evidence="6" key="1">
    <citation type="submission" date="2021-01" db="EMBL/GenBank/DDBJ databases">
        <authorList>
            <person name="Corre E."/>
            <person name="Pelletier E."/>
            <person name="Niang G."/>
            <person name="Scheremetjew M."/>
            <person name="Finn R."/>
            <person name="Kale V."/>
            <person name="Holt S."/>
            <person name="Cochrane G."/>
            <person name="Meng A."/>
            <person name="Brown T."/>
            <person name="Cohen L."/>
        </authorList>
    </citation>
    <scope>NUCLEOTIDE SEQUENCE</scope>
    <source>
        <strain evidence="6">CCMP3278</strain>
    </source>
</reference>
<keyword evidence="4" id="KW-0732">Signal</keyword>
<dbReference type="Pfam" id="PF00089">
    <property type="entry name" value="Trypsin"/>
    <property type="match status" value="1"/>
</dbReference>
<dbReference type="InterPro" id="IPR001314">
    <property type="entry name" value="Peptidase_S1A"/>
</dbReference>
<dbReference type="FunFam" id="2.40.10.10:FF:000002">
    <property type="entry name" value="Transmembrane protease serine"/>
    <property type="match status" value="1"/>
</dbReference>
<keyword evidence="3" id="KW-0645">Protease</keyword>
<accession>A0A7S0ZEZ5</accession>
<dbReference type="SUPFAM" id="SSF51294">
    <property type="entry name" value="Hedgehog/intein (Hint) domain"/>
    <property type="match status" value="1"/>
</dbReference>
<feature type="signal peptide" evidence="4">
    <location>
        <begin position="1"/>
        <end position="23"/>
    </location>
</feature>
<dbReference type="GO" id="GO:0004252">
    <property type="term" value="F:serine-type endopeptidase activity"/>
    <property type="evidence" value="ECO:0007669"/>
    <property type="project" value="InterPro"/>
</dbReference>
<evidence type="ECO:0000256" key="3">
    <source>
        <dbReference type="RuleBase" id="RU363034"/>
    </source>
</evidence>
<dbReference type="InterPro" id="IPR003587">
    <property type="entry name" value="Hint_dom_N"/>
</dbReference>
<dbReference type="PROSITE" id="PS00135">
    <property type="entry name" value="TRYPSIN_SER"/>
    <property type="match status" value="1"/>
</dbReference>
<dbReference type="InterPro" id="IPR036844">
    <property type="entry name" value="Hint_dom_sf"/>
</dbReference>
<protein>
    <recommendedName>
        <fullName evidence="5">Peptidase S1 domain-containing protein</fullName>
    </recommendedName>
</protein>
<keyword evidence="3" id="KW-0720">Serine protease</keyword>
<dbReference type="InterPro" id="IPR033116">
    <property type="entry name" value="TRYPSIN_SER"/>
</dbReference>
<dbReference type="InterPro" id="IPR001767">
    <property type="entry name" value="Hedgehog_Hint"/>
</dbReference>
<keyword evidence="2" id="KW-1015">Disulfide bond</keyword>
<dbReference type="CDD" id="cd00190">
    <property type="entry name" value="Tryp_SPc"/>
    <property type="match status" value="1"/>
</dbReference>
<dbReference type="PROSITE" id="PS00134">
    <property type="entry name" value="TRYPSIN_HIS"/>
    <property type="match status" value="1"/>
</dbReference>
<evidence type="ECO:0000313" key="6">
    <source>
        <dbReference type="EMBL" id="CAD8819702.1"/>
    </source>
</evidence>
<dbReference type="CDD" id="cd00081">
    <property type="entry name" value="Hint"/>
    <property type="match status" value="1"/>
</dbReference>
<dbReference type="SMART" id="SM00020">
    <property type="entry name" value="Tryp_SPc"/>
    <property type="match status" value="1"/>
</dbReference>
<dbReference type="Gene3D" id="2.170.16.10">
    <property type="entry name" value="Hedgehog/Intein (Hint) domain"/>
    <property type="match status" value="1"/>
</dbReference>
<dbReference type="SUPFAM" id="SSF50494">
    <property type="entry name" value="Trypsin-like serine proteases"/>
    <property type="match status" value="1"/>
</dbReference>
<feature type="domain" description="Peptidase S1" evidence="5">
    <location>
        <begin position="36"/>
        <end position="250"/>
    </location>
</feature>
<proteinExistence type="inferred from homology"/>
<comment type="similarity">
    <text evidence="1">Belongs to the peptidase S1 family.</text>
</comment>
<evidence type="ECO:0000256" key="2">
    <source>
        <dbReference type="ARBA" id="ARBA00023157"/>
    </source>
</evidence>
<dbReference type="SMART" id="SM00306">
    <property type="entry name" value="HintN"/>
    <property type="match status" value="1"/>
</dbReference>
<dbReference type="PANTHER" id="PTHR24276">
    <property type="entry name" value="POLYSERASE-RELATED"/>
    <property type="match status" value="1"/>
</dbReference>
<dbReference type="InterPro" id="IPR018114">
    <property type="entry name" value="TRYPSIN_HIS"/>
</dbReference>
<organism evidence="6">
    <name type="scientific">Timspurckia oligopyrenoides</name>
    <dbReference type="NCBI Taxonomy" id="708627"/>
    <lineage>
        <taxon>Eukaryota</taxon>
        <taxon>Rhodophyta</taxon>
        <taxon>Bangiophyceae</taxon>
        <taxon>Porphyridiales</taxon>
        <taxon>Porphyridiaceae</taxon>
        <taxon>Timspurckia</taxon>
    </lineage>
</organism>
<keyword evidence="3" id="KW-0378">Hydrolase</keyword>
<dbReference type="Gene3D" id="2.40.10.10">
    <property type="entry name" value="Trypsin-like serine proteases"/>
    <property type="match status" value="1"/>
</dbReference>
<dbReference type="PROSITE" id="PS50240">
    <property type="entry name" value="TRYPSIN_DOM"/>
    <property type="match status" value="1"/>
</dbReference>
<sequence>MRISLYLEFLVVCFVLFLVNSNGLPTERKTWYNPHVINGTIAQQGEFTFAVYGNFCGGSLIAPNWVLTAAHCRYSVGNKLVIGTIDVRSNIDPLLVHSVVEMYDHPNFDRSHLQFDLKLMKLDSPSAQIPVQLNDDEDFPIAQTQAEVLGWGVTELGKSVGLLRHASVPVTDVAYCRRAYPVKLVPDVMICAGFEHGGVDTCQGDSGGALLVNNKLVGVTSFGQGCALAGFPGVYSRVSAAIGWINQIAGNVSERSTIIPTQTPVSSEEPSETPNSGSCFPGSAQVMLSDRSWKSMDSLKVGDVVLTAYGIFSPIFTFSHREPARFARYLQIHCNSSHHHVITISANHFLLTSKGLREASSIQIGDFLFDGSQKLVEVTAITVIHSLGVFSPQTLAGSIVVNDVLASTFTSVVHPTLSQTFLAPLRFAFRLGILTSSLSLLDCAYFTQWTTYTSHIAHTLTHSLDFSDVMSSRAL</sequence>
<dbReference type="EMBL" id="HBFP01005751">
    <property type="protein sequence ID" value="CAD8819702.1"/>
    <property type="molecule type" value="Transcribed_RNA"/>
</dbReference>
<dbReference type="InterPro" id="IPR043504">
    <property type="entry name" value="Peptidase_S1_PA_chymotrypsin"/>
</dbReference>